<keyword evidence="2" id="KW-1185">Reference proteome</keyword>
<name>A0A9X1UBQ0_9FLAO</name>
<comment type="caution">
    <text evidence="1">The sequence shown here is derived from an EMBL/GenBank/DDBJ whole genome shotgun (WGS) entry which is preliminary data.</text>
</comment>
<dbReference type="EMBL" id="JAIRBB010000001">
    <property type="protein sequence ID" value="MCG2429811.1"/>
    <property type="molecule type" value="Genomic_DNA"/>
</dbReference>
<evidence type="ECO:0000313" key="2">
    <source>
        <dbReference type="Proteomes" id="UP001139462"/>
    </source>
</evidence>
<dbReference type="Pfam" id="PF09912">
    <property type="entry name" value="DUF2141"/>
    <property type="match status" value="1"/>
</dbReference>
<dbReference type="InterPro" id="IPR018673">
    <property type="entry name" value="DUF2141"/>
</dbReference>
<accession>A0A9X1UBQ0</accession>
<dbReference type="RefSeq" id="WP_237606549.1">
    <property type="nucleotide sequence ID" value="NZ_JAIRBB010000001.1"/>
</dbReference>
<protein>
    <submittedName>
        <fullName evidence="1">DUF2141 domain-containing protein</fullName>
    </submittedName>
</protein>
<evidence type="ECO:0000313" key="1">
    <source>
        <dbReference type="EMBL" id="MCG2429811.1"/>
    </source>
</evidence>
<organism evidence="1 2">
    <name type="scientific">Aequorivita xiaoshiensis</name>
    <dbReference type="NCBI Taxonomy" id="2874476"/>
    <lineage>
        <taxon>Bacteria</taxon>
        <taxon>Pseudomonadati</taxon>
        <taxon>Bacteroidota</taxon>
        <taxon>Flavobacteriia</taxon>
        <taxon>Flavobacteriales</taxon>
        <taxon>Flavobacteriaceae</taxon>
        <taxon>Aequorivita</taxon>
    </lineage>
</organism>
<dbReference type="Proteomes" id="UP001139462">
    <property type="component" value="Unassembled WGS sequence"/>
</dbReference>
<reference evidence="1" key="1">
    <citation type="submission" date="2021-09" db="EMBL/GenBank/DDBJ databases">
        <title>Genome of Aequorivita sp. strain F64183.</title>
        <authorList>
            <person name="Wang Y."/>
        </authorList>
    </citation>
    <scope>NUCLEOTIDE SEQUENCE</scope>
    <source>
        <strain evidence="1">F64183</strain>
    </source>
</reference>
<proteinExistence type="predicted"/>
<gene>
    <name evidence="1" type="ORF">K8344_01665</name>
</gene>
<sequence>MNYLLLFFYLFISQPQTDTFTLTLTVDNIKNVNGTVEIGLFNNGDRFLEKGQAYKSISIAVNNSSETITIENIPKGTYAISLFQDLNDDKICNQNFFGIPKEPYAFSNNIRPKFSAPTFEDCQFELNSDKSVRISLLN</sequence>
<dbReference type="AlphaFoldDB" id="A0A9X1UBQ0"/>